<keyword evidence="8 11" id="KW-1133">Transmembrane helix</keyword>
<dbReference type="EC" id="2.4.1.-" evidence="11"/>
<feature type="region of interest" description="Disordered" evidence="12">
    <location>
        <begin position="643"/>
        <end position="753"/>
    </location>
</feature>
<feature type="compositionally biased region" description="Basic and acidic residues" evidence="12">
    <location>
        <begin position="281"/>
        <end position="299"/>
    </location>
</feature>
<feature type="region of interest" description="Disordered" evidence="12">
    <location>
        <begin position="210"/>
        <end position="318"/>
    </location>
</feature>
<dbReference type="OrthoDB" id="10066429at2759"/>
<dbReference type="EMBL" id="KQ242852">
    <property type="protein sequence ID" value="KNC77075.1"/>
    <property type="molecule type" value="Genomic_DNA"/>
</dbReference>
<feature type="region of interest" description="Disordered" evidence="12">
    <location>
        <begin position="601"/>
        <end position="631"/>
    </location>
</feature>
<comment type="pathway">
    <text evidence="2">Glycolipid biosynthesis; glycosylphosphatidylinositol-anchor biosynthesis.</text>
</comment>
<reference evidence="13 14" key="1">
    <citation type="submission" date="2011-02" db="EMBL/GenBank/DDBJ databases">
        <title>The Genome Sequence of Sphaeroforma arctica JP610.</title>
        <authorList>
            <consortium name="The Broad Institute Genome Sequencing Platform"/>
            <person name="Russ C."/>
            <person name="Cuomo C."/>
            <person name="Young S.K."/>
            <person name="Zeng Q."/>
            <person name="Gargeya S."/>
            <person name="Alvarado L."/>
            <person name="Berlin A."/>
            <person name="Chapman S.B."/>
            <person name="Chen Z."/>
            <person name="Freedman E."/>
            <person name="Gellesch M."/>
            <person name="Goldberg J."/>
            <person name="Griggs A."/>
            <person name="Gujja S."/>
            <person name="Heilman E."/>
            <person name="Heiman D."/>
            <person name="Howarth C."/>
            <person name="Mehta T."/>
            <person name="Neiman D."/>
            <person name="Pearson M."/>
            <person name="Roberts A."/>
            <person name="Saif S."/>
            <person name="Shea T."/>
            <person name="Shenoy N."/>
            <person name="Sisk P."/>
            <person name="Stolte C."/>
            <person name="Sykes S."/>
            <person name="White J."/>
            <person name="Yandava C."/>
            <person name="Burger G."/>
            <person name="Gray M.W."/>
            <person name="Holland P.W.H."/>
            <person name="King N."/>
            <person name="Lang F.B.F."/>
            <person name="Roger A.J."/>
            <person name="Ruiz-Trillo I."/>
            <person name="Haas B."/>
            <person name="Nusbaum C."/>
            <person name="Birren B."/>
        </authorList>
    </citation>
    <scope>NUCLEOTIDE SEQUENCE [LARGE SCALE GENOMIC DNA]</scope>
    <source>
        <strain evidence="13 14">JP610</strain>
    </source>
</reference>
<dbReference type="GO" id="GO:0006506">
    <property type="term" value="P:GPI anchor biosynthetic process"/>
    <property type="evidence" value="ECO:0007669"/>
    <property type="project" value="UniProtKB-KW"/>
</dbReference>
<comment type="similarity">
    <text evidence="10">Belongs to the glycosyltransferase 22 family. PIGZ subfamily.</text>
</comment>
<dbReference type="eggNOG" id="KOG4123">
    <property type="taxonomic scope" value="Eukaryota"/>
</dbReference>
<evidence type="ECO:0000256" key="9">
    <source>
        <dbReference type="ARBA" id="ARBA00023136"/>
    </source>
</evidence>
<feature type="compositionally biased region" description="Basic and acidic residues" evidence="12">
    <location>
        <begin position="656"/>
        <end position="679"/>
    </location>
</feature>
<dbReference type="Pfam" id="PF03901">
    <property type="entry name" value="Glyco_transf_22"/>
    <property type="match status" value="2"/>
</dbReference>
<dbReference type="PANTHER" id="PTHR22760">
    <property type="entry name" value="GLYCOSYLTRANSFERASE"/>
    <property type="match status" value="1"/>
</dbReference>
<keyword evidence="6 11" id="KW-0812">Transmembrane</keyword>
<dbReference type="AlphaFoldDB" id="A0A0L0FK10"/>
<keyword evidence="9 11" id="KW-0472">Membrane</keyword>
<evidence type="ECO:0000256" key="5">
    <source>
        <dbReference type="ARBA" id="ARBA00022679"/>
    </source>
</evidence>
<feature type="compositionally biased region" description="Low complexity" evidence="12">
    <location>
        <begin position="218"/>
        <end position="230"/>
    </location>
</feature>
<feature type="transmembrane region" description="Helical" evidence="11">
    <location>
        <begin position="453"/>
        <end position="469"/>
    </location>
</feature>
<dbReference type="GeneID" id="25910960"/>
<comment type="caution">
    <text evidence="11">Lacks conserved residue(s) required for the propagation of feature annotation.</text>
</comment>
<evidence type="ECO:0000256" key="1">
    <source>
        <dbReference type="ARBA" id="ARBA00004477"/>
    </source>
</evidence>
<keyword evidence="4 11" id="KW-0328">Glycosyltransferase</keyword>
<feature type="compositionally biased region" description="Basic and acidic residues" evidence="12">
    <location>
        <begin position="730"/>
        <end position="748"/>
    </location>
</feature>
<dbReference type="STRING" id="667725.A0A0L0FK10"/>
<accession>A0A0L0FK10</accession>
<comment type="subcellular location">
    <subcellularLocation>
        <location evidence="1 11">Endoplasmic reticulum membrane</location>
        <topology evidence="1 11">Multi-pass membrane protein</topology>
    </subcellularLocation>
</comment>
<dbReference type="RefSeq" id="XP_014150977.1">
    <property type="nucleotide sequence ID" value="XM_014295502.1"/>
</dbReference>
<organism evidence="13 14">
    <name type="scientific">Sphaeroforma arctica JP610</name>
    <dbReference type="NCBI Taxonomy" id="667725"/>
    <lineage>
        <taxon>Eukaryota</taxon>
        <taxon>Ichthyosporea</taxon>
        <taxon>Ichthyophonida</taxon>
        <taxon>Sphaeroforma</taxon>
    </lineage>
</organism>
<dbReference type="InterPro" id="IPR005599">
    <property type="entry name" value="GPI_mannosylTrfase"/>
</dbReference>
<feature type="compositionally biased region" description="Polar residues" evidence="12">
    <location>
        <begin position="263"/>
        <end position="279"/>
    </location>
</feature>
<evidence type="ECO:0000256" key="6">
    <source>
        <dbReference type="ARBA" id="ARBA00022692"/>
    </source>
</evidence>
<evidence type="ECO:0000256" key="8">
    <source>
        <dbReference type="ARBA" id="ARBA00022989"/>
    </source>
</evidence>
<dbReference type="Proteomes" id="UP000054560">
    <property type="component" value="Unassembled WGS sequence"/>
</dbReference>
<evidence type="ECO:0000256" key="12">
    <source>
        <dbReference type="SAM" id="MobiDB-lite"/>
    </source>
</evidence>
<feature type="transmembrane region" description="Helical" evidence="11">
    <location>
        <begin position="426"/>
        <end position="447"/>
    </location>
</feature>
<feature type="compositionally biased region" description="Low complexity" evidence="12">
    <location>
        <begin position="353"/>
        <end position="365"/>
    </location>
</feature>
<name>A0A0L0FK10_9EUKA</name>
<dbReference type="PANTHER" id="PTHR22760:SF3">
    <property type="entry name" value="GPI MANNOSYLTRANSFERASE 4"/>
    <property type="match status" value="1"/>
</dbReference>
<sequence>YSVPSAVLRTTACGLARVLLPFVLVSALFTAIDTAYYLGPFRLTEVAVALNHYLHIPTVDSVQHTVRGHVHATVAYSVRAWVLPVVIWLGECLESAGVGRVGASVEEMDMSAFAGVWQWIVLTPLNGLSYNLDTANLATHGLHSRATHLVTNMPMLYGPLALTLLYVTVRALSVCALSVRVGRREGSRAWQRLAVTVLPPAVHLEKRPLVLQHPGLSPKKPTNTTPTQTPINPPDTRTRTRSRASQGRESTSTQHTHTDYTRHTNTPRTINETVQSVLTHRSRDARAKSGDIDRDRDRGVQSGSGMHATGQGVARGCQEESVDDVLRGIGSLTLDTSAAWRQSGKDGTAPLQSTHTHTYTHSTHSVGDEGDKRRNPRTTPRVRASGKSPALTLNRDEIGTYDDMCDTSPYAPLREHTPLRGHSRSVHAFVLTFLLACVWVPLAVLSVQPHQEARFLLPLVTPMMLLTATPYFQTSLAIPTFVLFNGVVGAMYGYIHQAGVVPSLVYLRDDIHTTFEVTGCEDFTAVYYHTYMPPRFLYLSTGETPYTSTLDDLKGADVAVLSARIHEWVTNGNEDVGGRYGQDNTPVDGKFGPVLERVRRDVHRHTPRSAAVRKTEGRQVRGYAHTDGGKHTDTQAILHAHVQQETQPQAQAQGRMKQDGQEHAHTHERRDGGRDDGADRSQLGKGPVVGEDRASVHTGVDAGEGSDVSGESGRDIDPNGLVGVHGMGEANERGVRDGALGERKERYTEASVDGYSEREVVERDMGVDGQEHKELPHTHTHMHADIGDAYTHTHTHDPHVHEAYTAVEDVHESYVHVQGTDAHTHDVDSMVVDDSTHQHYTDGKWDTGGGDEQQGQVMSATDNGPCRTLYVVLPSTVEAAIYTLEQNPDVNFTLQRDFFPHFSGEDIPPIDPSELLAPSQNGQKNVLRHFSLRVYKATAGDCAEDL</sequence>
<keyword evidence="7 11" id="KW-0256">Endoplasmic reticulum</keyword>
<dbReference type="GO" id="GO:0005789">
    <property type="term" value="C:endoplasmic reticulum membrane"/>
    <property type="evidence" value="ECO:0007669"/>
    <property type="project" value="UniProtKB-SubCell"/>
</dbReference>
<protein>
    <recommendedName>
        <fullName evidence="11">Mannosyltransferase</fullName>
        <ecNumber evidence="11">2.4.1.-</ecNumber>
    </recommendedName>
</protein>
<evidence type="ECO:0000256" key="11">
    <source>
        <dbReference type="RuleBase" id="RU363075"/>
    </source>
</evidence>
<evidence type="ECO:0000256" key="7">
    <source>
        <dbReference type="ARBA" id="ARBA00022824"/>
    </source>
</evidence>
<dbReference type="GO" id="GO:0000026">
    <property type="term" value="F:alpha-1,2-mannosyltransferase activity"/>
    <property type="evidence" value="ECO:0007669"/>
    <property type="project" value="TreeGrafter"/>
</dbReference>
<feature type="non-terminal residue" evidence="13">
    <location>
        <position position="1"/>
    </location>
</feature>
<keyword evidence="5" id="KW-0808">Transferase</keyword>
<keyword evidence="3" id="KW-0337">GPI-anchor biosynthesis</keyword>
<feature type="transmembrane region" description="Helical" evidence="11">
    <location>
        <begin position="18"/>
        <end position="38"/>
    </location>
</feature>
<evidence type="ECO:0000256" key="3">
    <source>
        <dbReference type="ARBA" id="ARBA00022502"/>
    </source>
</evidence>
<evidence type="ECO:0000256" key="10">
    <source>
        <dbReference type="ARBA" id="ARBA00038466"/>
    </source>
</evidence>
<gene>
    <name evidence="13" type="ORF">SARC_10456</name>
</gene>
<feature type="compositionally biased region" description="Low complexity" evidence="12">
    <location>
        <begin position="643"/>
        <end position="653"/>
    </location>
</feature>
<feature type="region of interest" description="Disordered" evidence="12">
    <location>
        <begin position="342"/>
        <end position="390"/>
    </location>
</feature>
<feature type="region of interest" description="Disordered" evidence="12">
    <location>
        <begin position="837"/>
        <end position="861"/>
    </location>
</feature>
<evidence type="ECO:0000256" key="4">
    <source>
        <dbReference type="ARBA" id="ARBA00022676"/>
    </source>
</evidence>
<evidence type="ECO:0000313" key="14">
    <source>
        <dbReference type="Proteomes" id="UP000054560"/>
    </source>
</evidence>
<proteinExistence type="inferred from homology"/>
<keyword evidence="14" id="KW-1185">Reference proteome</keyword>
<evidence type="ECO:0000256" key="2">
    <source>
        <dbReference type="ARBA" id="ARBA00004687"/>
    </source>
</evidence>
<feature type="compositionally biased region" description="Polar residues" evidence="12">
    <location>
        <begin position="243"/>
        <end position="255"/>
    </location>
</feature>
<evidence type="ECO:0000313" key="13">
    <source>
        <dbReference type="EMBL" id="KNC77075.1"/>
    </source>
</evidence>